<dbReference type="EMBL" id="UINC01002656">
    <property type="protein sequence ID" value="SUZ98984.1"/>
    <property type="molecule type" value="Genomic_DNA"/>
</dbReference>
<comment type="similarity">
    <text evidence="1">Belongs to the complex I 51 kDa subunit family.</text>
</comment>
<dbReference type="PROSITE" id="PS00645">
    <property type="entry name" value="COMPLEX1_51K_2"/>
    <property type="match status" value="1"/>
</dbReference>
<feature type="non-terminal residue" evidence="7">
    <location>
        <position position="1"/>
    </location>
</feature>
<dbReference type="InterPro" id="IPR037207">
    <property type="entry name" value="Nuop51_4Fe4S-bd_sf"/>
</dbReference>
<sequence>VHAEVREATLLGRGGAGFPAGVKWGFCPEGVWPRYLVVNGDESEPGTYKDRLLMERDPHQLIEGILIACYAVGLSQAFLYVRGEMALAQERLATALDEAYAAGYVGAEICGSNFSVDVVLHWGAGAYIVGEETALIESLEGNRGMPRLKPPYFPAAIGLYGQPTIVNNVETLANLGWILANGADAYKGHGSEASPGTRLFAVSGHVRRPGIYEVEHGVTTFRELFYGDNFCRGIRDGHELKTFIPGGGSAPWFFEEHLDLPLEGQVVSEAGSMLGSGAIVVMDETTDTVKACLRIVQFFARESCGKCSPCREGTGWQEQILQRILDGHGRPSDVDLLLDIGDNISPGPYPVAAFADQGLDAVPFPPRQTTICPLGPSAVAPIVSTIRRFRHEFEARITRRDPITVAVPVEGVAS</sequence>
<accession>A0A381S696</accession>
<dbReference type="Pfam" id="PF01512">
    <property type="entry name" value="Complex1_51K"/>
    <property type="match status" value="1"/>
</dbReference>
<keyword evidence="5" id="KW-0411">Iron-sulfur</keyword>
<dbReference type="Gene3D" id="3.10.20.600">
    <property type="match status" value="1"/>
</dbReference>
<dbReference type="Gene3D" id="3.40.50.11540">
    <property type="entry name" value="NADH-ubiquinone oxidoreductase 51kDa subunit"/>
    <property type="match status" value="1"/>
</dbReference>
<dbReference type="GO" id="GO:0008137">
    <property type="term" value="F:NADH dehydrogenase (ubiquinone) activity"/>
    <property type="evidence" value="ECO:0007669"/>
    <property type="project" value="InterPro"/>
</dbReference>
<feature type="domain" description="NADH-ubiquinone oxidoreductase 51kDa subunit iron-sulphur binding" evidence="6">
    <location>
        <begin position="289"/>
        <end position="334"/>
    </location>
</feature>
<evidence type="ECO:0000256" key="3">
    <source>
        <dbReference type="ARBA" id="ARBA00022723"/>
    </source>
</evidence>
<dbReference type="Gene3D" id="1.20.1440.230">
    <property type="entry name" value="NADH-ubiquinone oxidoreductase 51kDa subunit, iron-sulphur binding domain"/>
    <property type="match status" value="1"/>
</dbReference>
<dbReference type="Pfam" id="PF10589">
    <property type="entry name" value="NADH_4Fe-4S"/>
    <property type="match status" value="1"/>
</dbReference>
<dbReference type="SUPFAM" id="SSF142984">
    <property type="entry name" value="Nqo1 middle domain-like"/>
    <property type="match status" value="1"/>
</dbReference>
<dbReference type="AlphaFoldDB" id="A0A381S696"/>
<evidence type="ECO:0000256" key="4">
    <source>
        <dbReference type="ARBA" id="ARBA00023004"/>
    </source>
</evidence>
<name>A0A381S696_9ZZZZ</name>
<reference evidence="7" key="1">
    <citation type="submission" date="2018-05" db="EMBL/GenBank/DDBJ databases">
        <authorList>
            <person name="Lanie J.A."/>
            <person name="Ng W.-L."/>
            <person name="Kazmierczak K.M."/>
            <person name="Andrzejewski T.M."/>
            <person name="Davidsen T.M."/>
            <person name="Wayne K.J."/>
            <person name="Tettelin H."/>
            <person name="Glass J.I."/>
            <person name="Rusch D."/>
            <person name="Podicherti R."/>
            <person name="Tsui H.-C.T."/>
            <person name="Winkler M.E."/>
        </authorList>
    </citation>
    <scope>NUCLEOTIDE SEQUENCE</scope>
</reference>
<dbReference type="InterPro" id="IPR019575">
    <property type="entry name" value="Nuop51_4Fe4S-bd"/>
</dbReference>
<evidence type="ECO:0000256" key="2">
    <source>
        <dbReference type="ARBA" id="ARBA00022485"/>
    </source>
</evidence>
<dbReference type="SMART" id="SM00928">
    <property type="entry name" value="NADH_4Fe-4S"/>
    <property type="match status" value="1"/>
</dbReference>
<dbReference type="InterPro" id="IPR001949">
    <property type="entry name" value="NADH-UbQ_OxRdtase_51kDa_CS"/>
</dbReference>
<dbReference type="SUPFAM" id="SSF140490">
    <property type="entry name" value="Nqo1C-terminal domain-like"/>
    <property type="match status" value="2"/>
</dbReference>
<keyword evidence="2" id="KW-0004">4Fe-4S</keyword>
<evidence type="ECO:0000313" key="7">
    <source>
        <dbReference type="EMBL" id="SUZ98984.1"/>
    </source>
</evidence>
<dbReference type="SUPFAM" id="SSF142019">
    <property type="entry name" value="Nqo1 FMN-binding domain-like"/>
    <property type="match status" value="1"/>
</dbReference>
<dbReference type="FunFam" id="3.40.50.11540:FF:000001">
    <property type="entry name" value="NADH dehydrogenase [ubiquinone] flavoprotein 1, mitochondrial"/>
    <property type="match status" value="1"/>
</dbReference>
<dbReference type="GO" id="GO:0010181">
    <property type="term" value="F:FMN binding"/>
    <property type="evidence" value="ECO:0007669"/>
    <property type="project" value="InterPro"/>
</dbReference>
<gene>
    <name evidence="7" type="ORF">METZ01_LOCUS51838</name>
</gene>
<proteinExistence type="inferred from homology"/>
<dbReference type="PANTHER" id="PTHR43578">
    <property type="entry name" value="NADH-QUINONE OXIDOREDUCTASE SUBUNIT F"/>
    <property type="match status" value="1"/>
</dbReference>
<dbReference type="PANTHER" id="PTHR43578:SF3">
    <property type="entry name" value="NADH-QUINONE OXIDOREDUCTASE SUBUNIT F"/>
    <property type="match status" value="1"/>
</dbReference>
<keyword evidence="3" id="KW-0479">Metal-binding</keyword>
<evidence type="ECO:0000256" key="1">
    <source>
        <dbReference type="ARBA" id="ARBA00007523"/>
    </source>
</evidence>
<dbReference type="InterPro" id="IPR037225">
    <property type="entry name" value="Nuo51_FMN-bd_sf"/>
</dbReference>
<dbReference type="GO" id="GO:0051539">
    <property type="term" value="F:4 iron, 4 sulfur cluster binding"/>
    <property type="evidence" value="ECO:0007669"/>
    <property type="project" value="UniProtKB-KW"/>
</dbReference>
<keyword evidence="4" id="KW-0408">Iron</keyword>
<evidence type="ECO:0000256" key="5">
    <source>
        <dbReference type="ARBA" id="ARBA00023014"/>
    </source>
</evidence>
<protein>
    <recommendedName>
        <fullName evidence="6">NADH-ubiquinone oxidoreductase 51kDa subunit iron-sulphur binding domain-containing protein</fullName>
    </recommendedName>
</protein>
<dbReference type="InterPro" id="IPR011538">
    <property type="entry name" value="Nuo51_FMN-bd"/>
</dbReference>
<dbReference type="NCBIfam" id="NF010120">
    <property type="entry name" value="PRK13596.1"/>
    <property type="match status" value="1"/>
</dbReference>
<organism evidence="7">
    <name type="scientific">marine metagenome</name>
    <dbReference type="NCBI Taxonomy" id="408172"/>
    <lineage>
        <taxon>unclassified sequences</taxon>
        <taxon>metagenomes</taxon>
        <taxon>ecological metagenomes</taxon>
    </lineage>
</organism>
<evidence type="ECO:0000259" key="6">
    <source>
        <dbReference type="SMART" id="SM00928"/>
    </source>
</evidence>
<dbReference type="GO" id="GO:0046872">
    <property type="term" value="F:metal ion binding"/>
    <property type="evidence" value="ECO:0007669"/>
    <property type="project" value="UniProtKB-KW"/>
</dbReference>